<dbReference type="EMBL" id="KB469299">
    <property type="protein sequence ID" value="EPQ57495.1"/>
    <property type="molecule type" value="Genomic_DNA"/>
</dbReference>
<dbReference type="OMA" id="DVMIHIN"/>
<dbReference type="Pfam" id="PF01545">
    <property type="entry name" value="Cation_efflux"/>
    <property type="match status" value="1"/>
</dbReference>
<dbReference type="InterPro" id="IPR002524">
    <property type="entry name" value="Cation_efflux"/>
</dbReference>
<dbReference type="GeneID" id="19305846"/>
<gene>
    <name evidence="9" type="ORF">GLOTRDRAFT_38570</name>
</gene>
<feature type="compositionally biased region" description="Basic and acidic residues" evidence="6">
    <location>
        <begin position="14"/>
        <end position="39"/>
    </location>
</feature>
<evidence type="ECO:0000259" key="7">
    <source>
        <dbReference type="Pfam" id="PF01545"/>
    </source>
</evidence>
<evidence type="ECO:0000256" key="5">
    <source>
        <dbReference type="ARBA" id="ARBA00023136"/>
    </source>
</evidence>
<dbReference type="KEGG" id="gtr:GLOTRDRAFT_38570"/>
<sequence length="418" mass="45301">MATRRSHTTQSKGKVPEHHDHDHEHEHEHEHGHEHEAGHKHSHSIFSTHTHSIEERGQGAERIMQALKGGGDRGSQITLVGLFSNVALTASKGAAGWFMNSASLLAEAGHSLSDLLGDFVTLFCWKLSRRPPSERYPFGFAKFETLGTTIMSLLLIGGALGIGYHSYYLLVDALAETAAALPPGPTQSVLHSVREAAQQLPIPPVGHAHEHVLDPNAAWFAALSVGAKEWLYRATKKVADEEKSPVLLANAVHHRSDAYSSAVALAAILGTWWFPALPLDPIGGLLISIVILRQGVQLLGGAFGDLTDASVPLRSRTAMLKALEPLLSTYPSDPAIQKQVEQQMLVAIRSLRARRAGALVFVDLIADVPRTMSVAETADLEKKISSTLKEARKEVAEVRVRFNPVDEQSANGHTDSKS</sequence>
<dbReference type="PANTHER" id="PTHR43840:SF15">
    <property type="entry name" value="MITOCHONDRIAL METAL TRANSPORTER 1-RELATED"/>
    <property type="match status" value="1"/>
</dbReference>
<keyword evidence="4" id="KW-1133">Transmembrane helix</keyword>
<evidence type="ECO:0000259" key="8">
    <source>
        <dbReference type="Pfam" id="PF16916"/>
    </source>
</evidence>
<dbReference type="Gene3D" id="1.20.1510.10">
    <property type="entry name" value="Cation efflux protein transmembrane domain"/>
    <property type="match status" value="1"/>
</dbReference>
<evidence type="ECO:0000256" key="6">
    <source>
        <dbReference type="SAM" id="MobiDB-lite"/>
    </source>
</evidence>
<dbReference type="GO" id="GO:0008324">
    <property type="term" value="F:monoatomic cation transmembrane transporter activity"/>
    <property type="evidence" value="ECO:0007669"/>
    <property type="project" value="InterPro"/>
</dbReference>
<keyword evidence="10" id="KW-1185">Reference proteome</keyword>
<dbReference type="Gene3D" id="3.30.70.1350">
    <property type="entry name" value="Cation efflux protein, cytoplasmic domain"/>
    <property type="match status" value="1"/>
</dbReference>
<dbReference type="GO" id="GO:0016020">
    <property type="term" value="C:membrane"/>
    <property type="evidence" value="ECO:0007669"/>
    <property type="project" value="UniProtKB-SubCell"/>
</dbReference>
<comment type="subcellular location">
    <subcellularLocation>
        <location evidence="1">Membrane</location>
        <topology evidence="1">Multi-pass membrane protein</topology>
    </subcellularLocation>
</comment>
<dbReference type="NCBIfam" id="TIGR01297">
    <property type="entry name" value="CDF"/>
    <property type="match status" value="1"/>
</dbReference>
<dbReference type="InterPro" id="IPR027469">
    <property type="entry name" value="Cation_efflux_TMD_sf"/>
</dbReference>
<dbReference type="OrthoDB" id="435980at2759"/>
<keyword evidence="5" id="KW-0472">Membrane</keyword>
<organism evidence="9 10">
    <name type="scientific">Gloeophyllum trabeum (strain ATCC 11539 / FP-39264 / Madison 617)</name>
    <name type="common">Brown rot fungus</name>
    <dbReference type="NCBI Taxonomy" id="670483"/>
    <lineage>
        <taxon>Eukaryota</taxon>
        <taxon>Fungi</taxon>
        <taxon>Dikarya</taxon>
        <taxon>Basidiomycota</taxon>
        <taxon>Agaricomycotina</taxon>
        <taxon>Agaricomycetes</taxon>
        <taxon>Gloeophyllales</taxon>
        <taxon>Gloeophyllaceae</taxon>
        <taxon>Gloeophyllum</taxon>
    </lineage>
</organism>
<dbReference type="STRING" id="670483.S7RSA7"/>
<dbReference type="Pfam" id="PF16916">
    <property type="entry name" value="ZT_dimer"/>
    <property type="match status" value="1"/>
</dbReference>
<dbReference type="RefSeq" id="XP_007863954.1">
    <property type="nucleotide sequence ID" value="XM_007865763.1"/>
</dbReference>
<keyword evidence="3" id="KW-0812">Transmembrane</keyword>
<dbReference type="AlphaFoldDB" id="S7RSA7"/>
<evidence type="ECO:0000256" key="3">
    <source>
        <dbReference type="ARBA" id="ARBA00022692"/>
    </source>
</evidence>
<name>S7RSA7_GLOTA</name>
<dbReference type="SUPFAM" id="SSF160240">
    <property type="entry name" value="Cation efflux protein cytoplasmic domain-like"/>
    <property type="match status" value="1"/>
</dbReference>
<dbReference type="HOGENOM" id="CLU_013430_12_0_1"/>
<dbReference type="InterPro" id="IPR036837">
    <property type="entry name" value="Cation_efflux_CTD_sf"/>
</dbReference>
<evidence type="ECO:0000256" key="2">
    <source>
        <dbReference type="ARBA" id="ARBA00022448"/>
    </source>
</evidence>
<evidence type="ECO:0000313" key="10">
    <source>
        <dbReference type="Proteomes" id="UP000030669"/>
    </source>
</evidence>
<dbReference type="PANTHER" id="PTHR43840">
    <property type="entry name" value="MITOCHONDRIAL METAL TRANSPORTER 1-RELATED"/>
    <property type="match status" value="1"/>
</dbReference>
<dbReference type="eggNOG" id="KOG1485">
    <property type="taxonomic scope" value="Eukaryota"/>
</dbReference>
<evidence type="ECO:0000313" key="9">
    <source>
        <dbReference type="EMBL" id="EPQ57495.1"/>
    </source>
</evidence>
<reference evidence="9 10" key="1">
    <citation type="journal article" date="2012" name="Science">
        <title>The Paleozoic origin of enzymatic lignin decomposition reconstructed from 31 fungal genomes.</title>
        <authorList>
            <person name="Floudas D."/>
            <person name="Binder M."/>
            <person name="Riley R."/>
            <person name="Barry K."/>
            <person name="Blanchette R.A."/>
            <person name="Henrissat B."/>
            <person name="Martinez A.T."/>
            <person name="Otillar R."/>
            <person name="Spatafora J.W."/>
            <person name="Yadav J.S."/>
            <person name="Aerts A."/>
            <person name="Benoit I."/>
            <person name="Boyd A."/>
            <person name="Carlson A."/>
            <person name="Copeland A."/>
            <person name="Coutinho P.M."/>
            <person name="de Vries R.P."/>
            <person name="Ferreira P."/>
            <person name="Findley K."/>
            <person name="Foster B."/>
            <person name="Gaskell J."/>
            <person name="Glotzer D."/>
            <person name="Gorecki P."/>
            <person name="Heitman J."/>
            <person name="Hesse C."/>
            <person name="Hori C."/>
            <person name="Igarashi K."/>
            <person name="Jurgens J.A."/>
            <person name="Kallen N."/>
            <person name="Kersten P."/>
            <person name="Kohler A."/>
            <person name="Kuees U."/>
            <person name="Kumar T.K.A."/>
            <person name="Kuo A."/>
            <person name="LaButti K."/>
            <person name="Larrondo L.F."/>
            <person name="Lindquist E."/>
            <person name="Ling A."/>
            <person name="Lombard V."/>
            <person name="Lucas S."/>
            <person name="Lundell T."/>
            <person name="Martin R."/>
            <person name="McLaughlin D.J."/>
            <person name="Morgenstern I."/>
            <person name="Morin E."/>
            <person name="Murat C."/>
            <person name="Nagy L.G."/>
            <person name="Nolan M."/>
            <person name="Ohm R.A."/>
            <person name="Patyshakuliyeva A."/>
            <person name="Rokas A."/>
            <person name="Ruiz-Duenas F.J."/>
            <person name="Sabat G."/>
            <person name="Salamov A."/>
            <person name="Samejima M."/>
            <person name="Schmutz J."/>
            <person name="Slot J.C."/>
            <person name="St John F."/>
            <person name="Stenlid J."/>
            <person name="Sun H."/>
            <person name="Sun S."/>
            <person name="Syed K."/>
            <person name="Tsang A."/>
            <person name="Wiebenga A."/>
            <person name="Young D."/>
            <person name="Pisabarro A."/>
            <person name="Eastwood D.C."/>
            <person name="Martin F."/>
            <person name="Cullen D."/>
            <person name="Grigoriev I.V."/>
            <person name="Hibbett D.S."/>
        </authorList>
    </citation>
    <scope>NUCLEOTIDE SEQUENCE [LARGE SCALE GENOMIC DNA]</scope>
    <source>
        <strain evidence="9 10">ATCC 11539</strain>
    </source>
</reference>
<dbReference type="InterPro" id="IPR027470">
    <property type="entry name" value="Cation_efflux_CTD"/>
</dbReference>
<dbReference type="InterPro" id="IPR050291">
    <property type="entry name" value="CDF_Transporter"/>
</dbReference>
<dbReference type="InterPro" id="IPR058533">
    <property type="entry name" value="Cation_efflux_TM"/>
</dbReference>
<feature type="region of interest" description="Disordered" evidence="6">
    <location>
        <begin position="1"/>
        <end position="56"/>
    </location>
</feature>
<dbReference type="Proteomes" id="UP000030669">
    <property type="component" value="Unassembled WGS sequence"/>
</dbReference>
<evidence type="ECO:0000256" key="1">
    <source>
        <dbReference type="ARBA" id="ARBA00004141"/>
    </source>
</evidence>
<accession>S7RSA7</accession>
<feature type="domain" description="Cation efflux protein cytoplasmic" evidence="8">
    <location>
        <begin position="346"/>
        <end position="404"/>
    </location>
</feature>
<evidence type="ECO:0000256" key="4">
    <source>
        <dbReference type="ARBA" id="ARBA00022989"/>
    </source>
</evidence>
<proteinExistence type="predicted"/>
<feature type="domain" description="Cation efflux protein transmembrane" evidence="7">
    <location>
        <begin position="79"/>
        <end position="299"/>
    </location>
</feature>
<dbReference type="GO" id="GO:0030003">
    <property type="term" value="P:intracellular monoatomic cation homeostasis"/>
    <property type="evidence" value="ECO:0007669"/>
    <property type="project" value="UniProtKB-ARBA"/>
</dbReference>
<dbReference type="SUPFAM" id="SSF161111">
    <property type="entry name" value="Cation efflux protein transmembrane domain-like"/>
    <property type="match status" value="1"/>
</dbReference>
<keyword evidence="2" id="KW-0813">Transport</keyword>
<dbReference type="GO" id="GO:0098771">
    <property type="term" value="P:inorganic ion homeostasis"/>
    <property type="evidence" value="ECO:0007669"/>
    <property type="project" value="UniProtKB-ARBA"/>
</dbReference>
<protein>
    <submittedName>
        <fullName evidence="9">Uncharacterized protein</fullName>
    </submittedName>
</protein>